<dbReference type="AlphaFoldDB" id="A0A1M5X3H5"/>
<keyword evidence="13 20" id="KW-0418">Kinase</keyword>
<evidence type="ECO:0000256" key="11">
    <source>
        <dbReference type="ARBA" id="ARBA00022679"/>
    </source>
</evidence>
<keyword evidence="10" id="KW-0169">Cobalamin biosynthesis</keyword>
<keyword evidence="14" id="KW-0067">ATP-binding</keyword>
<evidence type="ECO:0000313" key="20">
    <source>
        <dbReference type="EMBL" id="SHH94359.1"/>
    </source>
</evidence>
<dbReference type="EMBL" id="FQXV01000004">
    <property type="protein sequence ID" value="SHH94359.1"/>
    <property type="molecule type" value="Genomic_DNA"/>
</dbReference>
<evidence type="ECO:0000256" key="12">
    <source>
        <dbReference type="ARBA" id="ARBA00022741"/>
    </source>
</evidence>
<dbReference type="EC" id="2.7.7.62" evidence="9"/>
<feature type="binding site" evidence="19">
    <location>
        <begin position="49"/>
        <end position="52"/>
    </location>
    <ligand>
        <name>GTP</name>
        <dbReference type="ChEBI" id="CHEBI:37565"/>
    </ligand>
</feature>
<evidence type="ECO:0000313" key="21">
    <source>
        <dbReference type="Proteomes" id="UP000183995"/>
    </source>
</evidence>
<comment type="catalytic activity">
    <reaction evidence="3">
        <text>adenosylcob(III)inamide + GTP = adenosylcob(III)inamide phosphate + GDP + H(+)</text>
        <dbReference type="Rhea" id="RHEA:15765"/>
        <dbReference type="ChEBI" id="CHEBI:2480"/>
        <dbReference type="ChEBI" id="CHEBI:15378"/>
        <dbReference type="ChEBI" id="CHEBI:37565"/>
        <dbReference type="ChEBI" id="CHEBI:58189"/>
        <dbReference type="ChEBI" id="CHEBI:58502"/>
        <dbReference type="EC" id="2.7.1.156"/>
    </reaction>
</comment>
<dbReference type="InterPro" id="IPR027417">
    <property type="entry name" value="P-loop_NTPase"/>
</dbReference>
<comment type="similarity">
    <text evidence="7">Belongs to the CobU/CobP family.</text>
</comment>
<proteinExistence type="inferred from homology"/>
<evidence type="ECO:0000256" key="9">
    <source>
        <dbReference type="ARBA" id="ARBA00012523"/>
    </source>
</evidence>
<comment type="catalytic activity">
    <reaction evidence="1">
        <text>adenosylcob(III)inamide + ATP = adenosylcob(III)inamide phosphate + ADP + H(+)</text>
        <dbReference type="Rhea" id="RHEA:15769"/>
        <dbReference type="ChEBI" id="CHEBI:2480"/>
        <dbReference type="ChEBI" id="CHEBI:15378"/>
        <dbReference type="ChEBI" id="CHEBI:30616"/>
        <dbReference type="ChEBI" id="CHEBI:58502"/>
        <dbReference type="ChEBI" id="CHEBI:456216"/>
        <dbReference type="EC" id="2.7.1.156"/>
    </reaction>
</comment>
<dbReference type="InterPro" id="IPR003203">
    <property type="entry name" value="CobU/CobP"/>
</dbReference>
<dbReference type="STRING" id="1123282.SAMN02745823_01572"/>
<dbReference type="OrthoDB" id="9799422at2"/>
<comment type="pathway">
    <text evidence="6">Cofactor biosynthesis; adenosylcobalamin biosynthesis; adenosylcobalamin from cob(II)yrinate a,c-diamide: step 5/7.</text>
</comment>
<evidence type="ECO:0000256" key="15">
    <source>
        <dbReference type="ARBA" id="ARBA00023134"/>
    </source>
</evidence>
<dbReference type="Pfam" id="PF02283">
    <property type="entry name" value="CobU"/>
    <property type="match status" value="1"/>
</dbReference>
<dbReference type="CDD" id="cd00544">
    <property type="entry name" value="CobU"/>
    <property type="match status" value="1"/>
</dbReference>
<comment type="function">
    <text evidence="4">Catalyzes ATP-dependent phosphorylation of adenosylcobinamide and addition of GMP to adenosylcobinamide phosphate.</text>
</comment>
<dbReference type="PANTHER" id="PTHR34848">
    <property type="match status" value="1"/>
</dbReference>
<protein>
    <recommendedName>
        <fullName evidence="16">Adenosylcobinamide kinase</fullName>
        <ecNumber evidence="8">2.7.1.156</ecNumber>
        <ecNumber evidence="9">2.7.7.62</ecNumber>
    </recommendedName>
    <alternativeName>
        <fullName evidence="17">Adenosylcobinamide-phosphate guanylyltransferase</fullName>
    </alternativeName>
</protein>
<evidence type="ECO:0000256" key="17">
    <source>
        <dbReference type="ARBA" id="ARBA00030571"/>
    </source>
</evidence>
<evidence type="ECO:0000256" key="5">
    <source>
        <dbReference type="ARBA" id="ARBA00004692"/>
    </source>
</evidence>
<feature type="active site" description="GMP-histidine intermediate" evidence="18">
    <location>
        <position position="48"/>
    </location>
</feature>
<dbReference type="Gene3D" id="3.40.50.300">
    <property type="entry name" value="P-loop containing nucleotide triphosphate hydrolases"/>
    <property type="match status" value="1"/>
</dbReference>
<reference evidence="20 21" key="1">
    <citation type="submission" date="2016-11" db="EMBL/GenBank/DDBJ databases">
        <authorList>
            <person name="Jaros S."/>
            <person name="Januszkiewicz K."/>
            <person name="Wedrychowicz H."/>
        </authorList>
    </citation>
    <scope>NUCLEOTIDE SEQUENCE [LARGE SCALE GENOMIC DNA]</scope>
    <source>
        <strain evidence="20 21">DSM 10068</strain>
    </source>
</reference>
<evidence type="ECO:0000256" key="18">
    <source>
        <dbReference type="PIRSR" id="PIRSR006135-1"/>
    </source>
</evidence>
<dbReference type="GO" id="GO:0009236">
    <property type="term" value="P:cobalamin biosynthetic process"/>
    <property type="evidence" value="ECO:0007669"/>
    <property type="project" value="UniProtKB-UniPathway"/>
</dbReference>
<keyword evidence="12 19" id="KW-0547">Nucleotide-binding</keyword>
<keyword evidence="11 20" id="KW-0808">Transferase</keyword>
<dbReference type="GO" id="GO:0005524">
    <property type="term" value="F:ATP binding"/>
    <property type="evidence" value="ECO:0007669"/>
    <property type="project" value="UniProtKB-KW"/>
</dbReference>
<gene>
    <name evidence="20" type="ORF">SAMN02745823_01572</name>
</gene>
<evidence type="ECO:0000256" key="14">
    <source>
        <dbReference type="ARBA" id="ARBA00022840"/>
    </source>
</evidence>
<evidence type="ECO:0000256" key="6">
    <source>
        <dbReference type="ARBA" id="ARBA00005159"/>
    </source>
</evidence>
<evidence type="ECO:0000256" key="16">
    <source>
        <dbReference type="ARBA" id="ARBA00029570"/>
    </source>
</evidence>
<dbReference type="GO" id="GO:0005525">
    <property type="term" value="F:GTP binding"/>
    <property type="evidence" value="ECO:0007669"/>
    <property type="project" value="UniProtKB-KW"/>
</dbReference>
<feature type="binding site" evidence="19">
    <location>
        <position position="61"/>
    </location>
    <ligand>
        <name>GTP</name>
        <dbReference type="ChEBI" id="CHEBI:37565"/>
    </ligand>
</feature>
<dbReference type="PIRSF" id="PIRSF006135">
    <property type="entry name" value="CobU"/>
    <property type="match status" value="1"/>
</dbReference>
<keyword evidence="15 19" id="KW-0342">GTP-binding</keyword>
<evidence type="ECO:0000256" key="7">
    <source>
        <dbReference type="ARBA" id="ARBA00007490"/>
    </source>
</evidence>
<evidence type="ECO:0000256" key="3">
    <source>
        <dbReference type="ARBA" id="ARBA00001522"/>
    </source>
</evidence>
<dbReference type="SUPFAM" id="SSF52540">
    <property type="entry name" value="P-loop containing nucleoside triphosphate hydrolases"/>
    <property type="match status" value="1"/>
</dbReference>
<organism evidence="20 21">
    <name type="scientific">Sporobacter termitidis DSM 10068</name>
    <dbReference type="NCBI Taxonomy" id="1123282"/>
    <lineage>
        <taxon>Bacteria</taxon>
        <taxon>Bacillati</taxon>
        <taxon>Bacillota</taxon>
        <taxon>Clostridia</taxon>
        <taxon>Eubacteriales</taxon>
        <taxon>Oscillospiraceae</taxon>
        <taxon>Sporobacter</taxon>
    </lineage>
</organism>
<sequence length="173" mass="18950">MRTLVIGGAACGKSEYAEALAVRKPVPRYYVATMMPFDSEDVRRIEKHRAQRAEKGFHTMERYTDLRGLLLPERGTVLLECLGNLTANELFAENGAREDALGAVLRGVEALEVQCGDLVVVTNDVHSDGGAYEAETRRYIETLGNINRALAARFECVVELVCGIPLPVKGVLA</sequence>
<dbReference type="RefSeq" id="WP_073077427.1">
    <property type="nucleotide sequence ID" value="NZ_FQXV01000004.1"/>
</dbReference>
<comment type="catalytic activity">
    <reaction evidence="2">
        <text>adenosylcob(III)inamide phosphate + GTP + H(+) = adenosylcob(III)inamide-GDP + diphosphate</text>
        <dbReference type="Rhea" id="RHEA:22712"/>
        <dbReference type="ChEBI" id="CHEBI:15378"/>
        <dbReference type="ChEBI" id="CHEBI:33019"/>
        <dbReference type="ChEBI" id="CHEBI:37565"/>
        <dbReference type="ChEBI" id="CHEBI:58502"/>
        <dbReference type="ChEBI" id="CHEBI:60487"/>
        <dbReference type="EC" id="2.7.7.62"/>
    </reaction>
</comment>
<keyword evidence="21" id="KW-1185">Reference proteome</keyword>
<evidence type="ECO:0000256" key="2">
    <source>
        <dbReference type="ARBA" id="ARBA00000711"/>
    </source>
</evidence>
<evidence type="ECO:0000256" key="4">
    <source>
        <dbReference type="ARBA" id="ARBA00003889"/>
    </source>
</evidence>
<dbReference type="GO" id="GO:0008820">
    <property type="term" value="F:cobinamide phosphate guanylyltransferase activity"/>
    <property type="evidence" value="ECO:0007669"/>
    <property type="project" value="UniProtKB-EC"/>
</dbReference>
<evidence type="ECO:0000256" key="10">
    <source>
        <dbReference type="ARBA" id="ARBA00022573"/>
    </source>
</evidence>
<keyword evidence="20" id="KW-0548">Nucleotidyltransferase</keyword>
<feature type="binding site" evidence="19">
    <location>
        <begin position="7"/>
        <end position="14"/>
    </location>
    <ligand>
        <name>GTP</name>
        <dbReference type="ChEBI" id="CHEBI:37565"/>
    </ligand>
</feature>
<evidence type="ECO:0000256" key="1">
    <source>
        <dbReference type="ARBA" id="ARBA00000312"/>
    </source>
</evidence>
<accession>A0A1M5X3H5</accession>
<dbReference type="UniPathway" id="UPA00148">
    <property type="reaction ID" value="UER00236"/>
</dbReference>
<comment type="pathway">
    <text evidence="5">Cofactor biosynthesis; adenosylcobalamin biosynthesis; adenosylcobalamin from cob(II)yrinate a,c-diamide: step 6/7.</text>
</comment>
<name>A0A1M5X3H5_9FIRM</name>
<evidence type="ECO:0000256" key="8">
    <source>
        <dbReference type="ARBA" id="ARBA00012016"/>
    </source>
</evidence>
<dbReference type="Proteomes" id="UP000183995">
    <property type="component" value="Unassembled WGS sequence"/>
</dbReference>
<evidence type="ECO:0000256" key="19">
    <source>
        <dbReference type="PIRSR" id="PIRSR006135-2"/>
    </source>
</evidence>
<dbReference type="GO" id="GO:0043752">
    <property type="term" value="F:adenosylcobinamide kinase activity"/>
    <property type="evidence" value="ECO:0007669"/>
    <property type="project" value="UniProtKB-EC"/>
</dbReference>
<evidence type="ECO:0000256" key="13">
    <source>
        <dbReference type="ARBA" id="ARBA00022777"/>
    </source>
</evidence>
<feature type="binding site" evidence="19">
    <location>
        <position position="80"/>
    </location>
    <ligand>
        <name>GTP</name>
        <dbReference type="ChEBI" id="CHEBI:37565"/>
    </ligand>
</feature>
<dbReference type="EC" id="2.7.1.156" evidence="8"/>
<dbReference type="PANTHER" id="PTHR34848:SF1">
    <property type="entry name" value="BIFUNCTIONAL ADENOSYLCOBALAMIN BIOSYNTHESIS PROTEIN COBU"/>
    <property type="match status" value="1"/>
</dbReference>